<feature type="transmembrane region" description="Helical" evidence="1">
    <location>
        <begin position="276"/>
        <end position="296"/>
    </location>
</feature>
<comment type="caution">
    <text evidence="2">The sequence shown here is derived from an EMBL/GenBank/DDBJ whole genome shotgun (WGS) entry which is preliminary data.</text>
</comment>
<evidence type="ECO:0000256" key="1">
    <source>
        <dbReference type="SAM" id="Phobius"/>
    </source>
</evidence>
<keyword evidence="1" id="KW-1133">Transmembrane helix</keyword>
<dbReference type="RefSeq" id="WP_379032584.1">
    <property type="nucleotide sequence ID" value="NZ_JBHRXE010000048.1"/>
</dbReference>
<proteinExistence type="predicted"/>
<organism evidence="2 3">
    <name type="scientific">Paracoccus simplex</name>
    <dbReference type="NCBI Taxonomy" id="2086346"/>
    <lineage>
        <taxon>Bacteria</taxon>
        <taxon>Pseudomonadati</taxon>
        <taxon>Pseudomonadota</taxon>
        <taxon>Alphaproteobacteria</taxon>
        <taxon>Rhodobacterales</taxon>
        <taxon>Paracoccaceae</taxon>
        <taxon>Paracoccus</taxon>
    </lineage>
</organism>
<feature type="transmembrane region" description="Helical" evidence="1">
    <location>
        <begin position="247"/>
        <end position="264"/>
    </location>
</feature>
<evidence type="ECO:0000313" key="2">
    <source>
        <dbReference type="EMBL" id="MFC3571104.1"/>
    </source>
</evidence>
<keyword evidence="1" id="KW-0812">Transmembrane</keyword>
<feature type="transmembrane region" description="Helical" evidence="1">
    <location>
        <begin position="66"/>
        <end position="87"/>
    </location>
</feature>
<feature type="transmembrane region" description="Helical" evidence="1">
    <location>
        <begin position="134"/>
        <end position="154"/>
    </location>
</feature>
<keyword evidence="3" id="KW-1185">Reference proteome</keyword>
<reference evidence="3" key="1">
    <citation type="journal article" date="2019" name="Int. J. Syst. Evol. Microbiol.">
        <title>The Global Catalogue of Microorganisms (GCM) 10K type strain sequencing project: providing services to taxonomists for standard genome sequencing and annotation.</title>
        <authorList>
            <consortium name="The Broad Institute Genomics Platform"/>
            <consortium name="The Broad Institute Genome Sequencing Center for Infectious Disease"/>
            <person name="Wu L."/>
            <person name="Ma J."/>
        </authorList>
    </citation>
    <scope>NUCLEOTIDE SEQUENCE [LARGE SCALE GENOMIC DNA]</scope>
    <source>
        <strain evidence="3">VKM B-3226</strain>
    </source>
</reference>
<feature type="transmembrane region" description="Helical" evidence="1">
    <location>
        <begin position="166"/>
        <end position="186"/>
    </location>
</feature>
<dbReference type="Gene3D" id="1.50.10.150">
    <property type="entry name" value="Voltage-dependent anion channel"/>
    <property type="match status" value="1"/>
</dbReference>
<feature type="transmembrane region" description="Helical" evidence="1">
    <location>
        <begin position="302"/>
        <end position="322"/>
    </location>
</feature>
<dbReference type="PANTHER" id="PTHR37955:SF1">
    <property type="entry name" value="DEP DOMAIN-CONTAINING PROTEIN"/>
    <property type="match status" value="1"/>
</dbReference>
<dbReference type="EMBL" id="JBHRXE010000048">
    <property type="protein sequence ID" value="MFC3571104.1"/>
    <property type="molecule type" value="Genomic_DNA"/>
</dbReference>
<feature type="transmembrane region" description="Helical" evidence="1">
    <location>
        <begin position="108"/>
        <end position="128"/>
    </location>
</feature>
<feature type="transmembrane region" description="Helical" evidence="1">
    <location>
        <begin position="192"/>
        <end position="209"/>
    </location>
</feature>
<keyword evidence="1" id="KW-0472">Membrane</keyword>
<dbReference type="InterPro" id="IPR052951">
    <property type="entry name" value="Tellurite_res_ion_channel"/>
</dbReference>
<name>A0ABV7S2E4_9RHOB</name>
<dbReference type="PANTHER" id="PTHR37955">
    <property type="entry name" value="TELLURITE RESISTANCE PROTEIN TEHA"/>
    <property type="match status" value="1"/>
</dbReference>
<protein>
    <submittedName>
        <fullName evidence="2">Tellurium resistance protein</fullName>
    </submittedName>
</protein>
<evidence type="ECO:0000313" key="3">
    <source>
        <dbReference type="Proteomes" id="UP001595596"/>
    </source>
</evidence>
<dbReference type="Proteomes" id="UP001595596">
    <property type="component" value="Unassembled WGS sequence"/>
</dbReference>
<gene>
    <name evidence="2" type="ORF">ACFOMP_16705</name>
</gene>
<dbReference type="CDD" id="cd09322">
    <property type="entry name" value="TDT_TehA_like"/>
    <property type="match status" value="1"/>
</dbReference>
<accession>A0ABV7S2E4</accession>
<sequence>MPFTPPRAPLPRPMMPRPVLPRPVMARPRPPGLWRSVPPAIFPPLLGALGLALAWQAALPLGLAPAVPGLMAGMAIAAWGFAMLAYGSKLLRRPAVLAEELRILPGRAGIAAAVVGIYAAAHLLSPFAPALARVVLATGMAAQLVLWAVAIPVMTRVPGQGRVTPVWQLTFVGPIVAAQAAAGLGWTALAQGLWWPMAATAGLVWLLSLRQALAERVPAPLRPLLMIHLAPVAMLGHVAAALGWPRVALGLAFVAAAVLGLAVLRGRWLTEAGFSPLWGAFTFPLAATAGLWSAVAGFAPGWALPALILLVMASLVVLWILFRIWRAWAAGGLAAKTNAAVA</sequence>
<feature type="transmembrane region" description="Helical" evidence="1">
    <location>
        <begin position="221"/>
        <end position="241"/>
    </location>
</feature>
<dbReference type="InterPro" id="IPR038665">
    <property type="entry name" value="Voltage-dep_anion_channel_sf"/>
</dbReference>